<proteinExistence type="predicted"/>
<organism evidence="1 2">
    <name type="scientific">Penicillium roqueforti (strain FM164)</name>
    <dbReference type="NCBI Taxonomy" id="1365484"/>
    <lineage>
        <taxon>Eukaryota</taxon>
        <taxon>Fungi</taxon>
        <taxon>Dikarya</taxon>
        <taxon>Ascomycota</taxon>
        <taxon>Pezizomycotina</taxon>
        <taxon>Eurotiomycetes</taxon>
        <taxon>Eurotiomycetidae</taxon>
        <taxon>Eurotiales</taxon>
        <taxon>Aspergillaceae</taxon>
        <taxon>Penicillium</taxon>
    </lineage>
</organism>
<name>W6QVT6_PENRF</name>
<dbReference type="Proteomes" id="UP000030686">
    <property type="component" value="Unassembled WGS sequence"/>
</dbReference>
<keyword evidence="2" id="KW-1185">Reference proteome</keyword>
<evidence type="ECO:0000313" key="1">
    <source>
        <dbReference type="EMBL" id="CDM33682.1"/>
    </source>
</evidence>
<reference evidence="1" key="1">
    <citation type="journal article" date="2014" name="Nat. Commun.">
        <title>Multiple recent horizontal transfers of a large genomic region in cheese making fungi.</title>
        <authorList>
            <person name="Cheeseman K."/>
            <person name="Ropars J."/>
            <person name="Renault P."/>
            <person name="Dupont J."/>
            <person name="Gouzy J."/>
            <person name="Branca A."/>
            <person name="Abraham A.L."/>
            <person name="Ceppi M."/>
            <person name="Conseiller E."/>
            <person name="Debuchy R."/>
            <person name="Malagnac F."/>
            <person name="Goarin A."/>
            <person name="Silar P."/>
            <person name="Lacoste S."/>
            <person name="Sallet E."/>
            <person name="Bensimon A."/>
            <person name="Giraud T."/>
            <person name="Brygoo Y."/>
        </authorList>
    </citation>
    <scope>NUCLEOTIDE SEQUENCE [LARGE SCALE GENOMIC DNA]</scope>
    <source>
        <strain evidence="1">FM164</strain>
    </source>
</reference>
<accession>W6QVT6</accession>
<dbReference type="AlphaFoldDB" id="W6QVT6"/>
<evidence type="ECO:0000313" key="2">
    <source>
        <dbReference type="Proteomes" id="UP000030686"/>
    </source>
</evidence>
<dbReference type="OrthoDB" id="76567at2759"/>
<sequence length="51" mass="5909">MVVLILLRDDCISFEQWQLALSGAPRPLTWNYIWSLQTQTPNIPLLTRQPA</sequence>
<dbReference type="EMBL" id="HG792017">
    <property type="protein sequence ID" value="CDM33682.1"/>
    <property type="molecule type" value="Genomic_DNA"/>
</dbReference>
<protein>
    <submittedName>
        <fullName evidence="1">Genomic scaffold, ProqFM164S03</fullName>
    </submittedName>
</protein>
<gene>
    <name evidence="1" type="ORF">PROQFM164_S03g000406</name>
</gene>